<proteinExistence type="predicted"/>
<evidence type="ECO:0000313" key="1">
    <source>
        <dbReference type="EMBL" id="PKX97307.1"/>
    </source>
</evidence>
<gene>
    <name evidence="1" type="ORF">P174DRAFT_439093</name>
</gene>
<evidence type="ECO:0000313" key="2">
    <source>
        <dbReference type="Proteomes" id="UP000234474"/>
    </source>
</evidence>
<dbReference type="Proteomes" id="UP000234474">
    <property type="component" value="Unassembled WGS sequence"/>
</dbReference>
<dbReference type="RefSeq" id="XP_024685902.1">
    <property type="nucleotide sequence ID" value="XM_024826708.1"/>
</dbReference>
<keyword evidence="2" id="KW-1185">Reference proteome</keyword>
<organism evidence="1 2">
    <name type="scientific">Aspergillus novofumigatus (strain IBT 16806)</name>
    <dbReference type="NCBI Taxonomy" id="1392255"/>
    <lineage>
        <taxon>Eukaryota</taxon>
        <taxon>Fungi</taxon>
        <taxon>Dikarya</taxon>
        <taxon>Ascomycota</taxon>
        <taxon>Pezizomycotina</taxon>
        <taxon>Eurotiomycetes</taxon>
        <taxon>Eurotiomycetidae</taxon>
        <taxon>Eurotiales</taxon>
        <taxon>Aspergillaceae</taxon>
        <taxon>Aspergillus</taxon>
        <taxon>Aspergillus subgen. Fumigati</taxon>
    </lineage>
</organism>
<comment type="caution">
    <text evidence="1">The sequence shown here is derived from an EMBL/GenBank/DDBJ whole genome shotgun (WGS) entry which is preliminary data.</text>
</comment>
<dbReference type="GeneID" id="36534033"/>
<dbReference type="VEuPathDB" id="FungiDB:P174DRAFT_439093"/>
<name>A0A2I1CI81_ASPN1</name>
<dbReference type="AlphaFoldDB" id="A0A2I1CI81"/>
<sequence length="102" mass="11426">MASIASSGGWWFVGKATTSHQQKKAPGRKSGAKKPKALFPTIADQVIIDLICHLPRCHSEKNFYGTMGLVSLRDMESAAEGLPPYQRQFNIYLYTWELRILA</sequence>
<dbReference type="EMBL" id="MSZS01000002">
    <property type="protein sequence ID" value="PKX97307.1"/>
    <property type="molecule type" value="Genomic_DNA"/>
</dbReference>
<protein>
    <submittedName>
        <fullName evidence="1">Uncharacterized protein</fullName>
    </submittedName>
</protein>
<dbReference type="OrthoDB" id="10368335at2759"/>
<accession>A0A2I1CI81</accession>
<reference evidence="2" key="1">
    <citation type="journal article" date="2018" name="Proc. Natl. Acad. Sci. U.S.A.">
        <title>Linking secondary metabolites to gene clusters through genome sequencing of six diverse Aspergillus species.</title>
        <authorList>
            <person name="Kaerboelling I."/>
            <person name="Vesth T.C."/>
            <person name="Frisvad J.C."/>
            <person name="Nybo J.L."/>
            <person name="Theobald S."/>
            <person name="Kuo A."/>
            <person name="Bowyer P."/>
            <person name="Matsuda Y."/>
            <person name="Mondo S."/>
            <person name="Lyhne E.K."/>
            <person name="Kogle M.E."/>
            <person name="Clum A."/>
            <person name="Lipzen A."/>
            <person name="Salamov A."/>
            <person name="Ngan C.Y."/>
            <person name="Daum C."/>
            <person name="Chiniquy J."/>
            <person name="Barry K."/>
            <person name="LaButti K."/>
            <person name="Haridas S."/>
            <person name="Simmons B.A."/>
            <person name="Magnuson J.K."/>
            <person name="Mortensen U.H."/>
            <person name="Larsen T.O."/>
            <person name="Grigoriev I.V."/>
            <person name="Baker S.E."/>
            <person name="Andersen M.R."/>
        </authorList>
    </citation>
    <scope>NUCLEOTIDE SEQUENCE [LARGE SCALE GENOMIC DNA]</scope>
    <source>
        <strain evidence="2">IBT 16806</strain>
    </source>
</reference>